<keyword evidence="4" id="KW-1185">Reference proteome</keyword>
<dbReference type="GO" id="GO:0016788">
    <property type="term" value="F:hydrolase activity, acting on ester bonds"/>
    <property type="evidence" value="ECO:0007669"/>
    <property type="project" value="InterPro"/>
</dbReference>
<evidence type="ECO:0000313" key="4">
    <source>
        <dbReference type="Proteomes" id="UP000278085"/>
    </source>
</evidence>
<dbReference type="RefSeq" id="WP_126076029.1">
    <property type="nucleotide sequence ID" value="NZ_RXLQ01000012.1"/>
</dbReference>
<proteinExistence type="predicted"/>
<sequence length="575" mass="62705">MAHQTNPPGYPLPVNPGSNQGTVAQGFVTPAQDQVPQVQNIPPRRILPIIFIPGIMGSNLRMSAARQRALGADNNIAWRPDNLGATAPQYNDSPAERQRRLDPAETEVDQYDPEGNPTGDPKETSDQRNDDVKYSVGYNGFGRLDGPLLQHDLPGTTNARTREQKARARGWGEVYFGSYSDILSLCECHLNGAFSGGTPSVYLKKHIIGVEPSAWQAHARPALKALDEKTLRETVKGCWFPVHAMGYNWLKGNSESGIAIAKRIDALIARYREQGFTCEKVILVSHSMGGLVARAVIHPEMGKLADKVLGIVHGVMPAIGAGAAYKRVRCGFEGSGIGPRILGNTGVNVTPVLGNAQGGLELLPSQAYGNHWLQVQQNGTMLKSLPLKGDPYEEIYKVRGKWFGLLREEWINPAGADGPGFDMSCALLDRAKSFHNAIVSTYHDQSYAHYGADPKRTAWRNVVWSMHKRAKPQNVDTLAIAADDAQGEMQLIDPAQAVPKNKAPLEFEVEMLEAADPGDQTVPVHSADAQLNSGKFKGIFRQSGYEHQASYSDDAVIASTIYSLVRIASTMTWPK</sequence>
<dbReference type="AlphaFoldDB" id="A0A430HH70"/>
<feature type="region of interest" description="Disordered" evidence="1">
    <location>
        <begin position="1"/>
        <end position="24"/>
    </location>
</feature>
<evidence type="ECO:0000313" key="3">
    <source>
        <dbReference type="EMBL" id="RSZ56873.1"/>
    </source>
</evidence>
<feature type="compositionally biased region" description="Basic and acidic residues" evidence="1">
    <location>
        <begin position="94"/>
        <end position="103"/>
    </location>
</feature>
<reference evidence="3 4" key="1">
    <citation type="submission" date="2018-12" db="EMBL/GenBank/DDBJ databases">
        <authorList>
            <person name="Yang E."/>
        </authorList>
    </citation>
    <scope>NUCLEOTIDE SEQUENCE [LARGE SCALE GENOMIC DNA]</scope>
    <source>
        <strain evidence="3 4">SOD</strain>
    </source>
</reference>
<dbReference type="EMBL" id="RXLQ01000012">
    <property type="protein sequence ID" value="RSZ56873.1"/>
    <property type="molecule type" value="Genomic_DNA"/>
</dbReference>
<evidence type="ECO:0000256" key="1">
    <source>
        <dbReference type="SAM" id="MobiDB-lite"/>
    </source>
</evidence>
<dbReference type="InterPro" id="IPR029058">
    <property type="entry name" value="AB_hydrolase_fold"/>
</dbReference>
<dbReference type="SUPFAM" id="SSF53474">
    <property type="entry name" value="alpha/beta-Hydrolases"/>
    <property type="match status" value="1"/>
</dbReference>
<evidence type="ECO:0000259" key="2">
    <source>
        <dbReference type="Pfam" id="PF07819"/>
    </source>
</evidence>
<dbReference type="Pfam" id="PF07819">
    <property type="entry name" value="PGAP1"/>
    <property type="match status" value="1"/>
</dbReference>
<dbReference type="InterPro" id="IPR012908">
    <property type="entry name" value="PGAP1-ab_dom-like"/>
</dbReference>
<protein>
    <recommendedName>
        <fullName evidence="2">GPI inositol-deacylase PGAP1-like alpha/beta domain-containing protein</fullName>
    </recommendedName>
</protein>
<dbReference type="OrthoDB" id="9814331at2"/>
<dbReference type="PANTHER" id="PTHR11440">
    <property type="entry name" value="LECITHIN-CHOLESTEROL ACYLTRANSFERASE-RELATED"/>
    <property type="match status" value="1"/>
</dbReference>
<name>A0A430HH70_9BURK</name>
<dbReference type="Proteomes" id="UP000278085">
    <property type="component" value="Unassembled WGS sequence"/>
</dbReference>
<gene>
    <name evidence="3" type="ORF">EJB06_21270</name>
</gene>
<feature type="domain" description="GPI inositol-deacylase PGAP1-like alpha/beta" evidence="2">
    <location>
        <begin position="264"/>
        <end position="298"/>
    </location>
</feature>
<organism evidence="3 4">
    <name type="scientific">Massilia atriviolacea</name>
    <dbReference type="NCBI Taxonomy" id="2495579"/>
    <lineage>
        <taxon>Bacteria</taxon>
        <taxon>Pseudomonadati</taxon>
        <taxon>Pseudomonadota</taxon>
        <taxon>Betaproteobacteria</taxon>
        <taxon>Burkholderiales</taxon>
        <taxon>Oxalobacteraceae</taxon>
        <taxon>Telluria group</taxon>
        <taxon>Massilia</taxon>
    </lineage>
</organism>
<comment type="caution">
    <text evidence="3">The sequence shown here is derived from an EMBL/GenBank/DDBJ whole genome shotgun (WGS) entry which is preliminary data.</text>
</comment>
<feature type="region of interest" description="Disordered" evidence="1">
    <location>
        <begin position="77"/>
        <end position="132"/>
    </location>
</feature>
<feature type="compositionally biased region" description="Basic and acidic residues" evidence="1">
    <location>
        <begin position="120"/>
        <end position="132"/>
    </location>
</feature>
<accession>A0A430HH70</accession>
<dbReference type="Gene3D" id="3.40.50.1820">
    <property type="entry name" value="alpha/beta hydrolase"/>
    <property type="match status" value="1"/>
</dbReference>